<dbReference type="Pfam" id="PF17038">
    <property type="entry name" value="CBP_BcsN"/>
    <property type="match status" value="1"/>
</dbReference>
<feature type="region of interest" description="Disordered" evidence="1">
    <location>
        <begin position="349"/>
        <end position="386"/>
    </location>
</feature>
<dbReference type="PROSITE" id="PS51257">
    <property type="entry name" value="PROKAR_LIPOPROTEIN"/>
    <property type="match status" value="1"/>
</dbReference>
<protein>
    <submittedName>
        <fullName evidence="2">Cellulose biosynthesis protein BcsN</fullName>
    </submittedName>
</protein>
<dbReference type="PANTHER" id="PTHR45725:SF18">
    <property type="entry name" value="ORC1-LIKE AAA ATPASE DOMAIN-CONTAINING PROTEIN"/>
    <property type="match status" value="1"/>
</dbReference>
<dbReference type="Proteomes" id="UP000631694">
    <property type="component" value="Unassembled WGS sequence"/>
</dbReference>
<proteinExistence type="predicted"/>
<dbReference type="InterPro" id="IPR051425">
    <property type="entry name" value="Formin_Homology"/>
</dbReference>
<feature type="compositionally biased region" description="Low complexity" evidence="1">
    <location>
        <begin position="349"/>
        <end position="364"/>
    </location>
</feature>
<reference evidence="2" key="1">
    <citation type="submission" date="2020-12" db="EMBL/GenBank/DDBJ databases">
        <title>Methylobrevis albus sp. nov., isolated from fresh water lack sediment.</title>
        <authorList>
            <person name="Zou Q."/>
        </authorList>
    </citation>
    <scope>NUCLEOTIDE SEQUENCE</scope>
    <source>
        <strain evidence="2">L22</strain>
    </source>
</reference>
<dbReference type="EMBL" id="JADZLT010000053">
    <property type="protein sequence ID" value="MBH0239237.1"/>
    <property type="molecule type" value="Genomic_DNA"/>
</dbReference>
<name>A0A931I2V7_9HYPH</name>
<keyword evidence="3" id="KW-1185">Reference proteome</keyword>
<feature type="compositionally biased region" description="Low complexity" evidence="1">
    <location>
        <begin position="373"/>
        <end position="386"/>
    </location>
</feature>
<organism evidence="2 3">
    <name type="scientific">Methylobrevis albus</name>
    <dbReference type="NCBI Taxonomy" id="2793297"/>
    <lineage>
        <taxon>Bacteria</taxon>
        <taxon>Pseudomonadati</taxon>
        <taxon>Pseudomonadota</taxon>
        <taxon>Alphaproteobacteria</taxon>
        <taxon>Hyphomicrobiales</taxon>
        <taxon>Pleomorphomonadaceae</taxon>
        <taxon>Methylobrevis</taxon>
    </lineage>
</organism>
<evidence type="ECO:0000313" key="3">
    <source>
        <dbReference type="Proteomes" id="UP000631694"/>
    </source>
</evidence>
<evidence type="ECO:0000313" key="2">
    <source>
        <dbReference type="EMBL" id="MBH0239237.1"/>
    </source>
</evidence>
<evidence type="ECO:0000256" key="1">
    <source>
        <dbReference type="SAM" id="MobiDB-lite"/>
    </source>
</evidence>
<comment type="caution">
    <text evidence="2">The sequence shown here is derived from an EMBL/GenBank/DDBJ whole genome shotgun (WGS) entry which is preliminary data.</text>
</comment>
<sequence>MPRVMRRDRRVHGRTGASGAWLSLALICLTIAGCAQSGRLETSSVSRIVGPENALVLPPPGGPAVLGIVERTFANAVQQDISLSTTARAAGQNLIRVQFFGPVDGMAAGDTRLANRPLGQSDFAAEFRELLPGVPMKTSPYYVQNRYGPFGYAVGVSSAGDLCLYAWQRIRAPDMSSTLFSKQGTIQLRLRLCEAGVSEETLLSVMYGLSINAFFKSGSWNPYGDPLPPPETLGRPGAPIYPGGQAGFTPVLTGVAAAPPADSAPRAAVRRSAAPAAPVVMPVVQTIPSPDAAPGTRPLATAPVDPSIYAPVPSPDAAGAVAAPLPQAATDAAEPAARAPALQRTLVPAGPSARPAAAPAAPRVVTPPPLTPLAPSAPASSSAAPGAPAVAVFPRVPSPSSVLPTPLGLPGCPDGAARSATGACPAAAN</sequence>
<gene>
    <name evidence="2" type="primary">bcsN</name>
    <name evidence="2" type="ORF">I5731_15540</name>
</gene>
<dbReference type="AlphaFoldDB" id="A0A931I2V7"/>
<dbReference type="PANTHER" id="PTHR45725">
    <property type="entry name" value="FORMIN HOMOLOGY 2 FAMILY MEMBER"/>
    <property type="match status" value="1"/>
</dbReference>
<accession>A0A931I2V7</accession>
<dbReference type="InterPro" id="IPR031482">
    <property type="entry name" value="CBP_BcsN"/>
</dbReference>